<gene>
    <name evidence="2" type="ORF">H9771_06045</name>
</gene>
<proteinExistence type="predicted"/>
<protein>
    <submittedName>
        <fullName evidence="2">ECF transporter S component</fullName>
    </submittedName>
</protein>
<feature type="transmembrane region" description="Helical" evidence="1">
    <location>
        <begin position="66"/>
        <end position="92"/>
    </location>
</feature>
<reference evidence="2" key="1">
    <citation type="journal article" date="2021" name="PeerJ">
        <title>Extensive microbial diversity within the chicken gut microbiome revealed by metagenomics and culture.</title>
        <authorList>
            <person name="Gilroy R."/>
            <person name="Ravi A."/>
            <person name="Getino M."/>
            <person name="Pursley I."/>
            <person name="Horton D.L."/>
            <person name="Alikhan N.F."/>
            <person name="Baker D."/>
            <person name="Gharbi K."/>
            <person name="Hall N."/>
            <person name="Watson M."/>
            <person name="Adriaenssens E.M."/>
            <person name="Foster-Nyarko E."/>
            <person name="Jarju S."/>
            <person name="Secka A."/>
            <person name="Antonio M."/>
            <person name="Oren A."/>
            <person name="Chaudhuri R.R."/>
            <person name="La Ragione R."/>
            <person name="Hildebrand F."/>
            <person name="Pallen M.J."/>
        </authorList>
    </citation>
    <scope>NUCLEOTIDE SEQUENCE</scope>
    <source>
        <strain evidence="2">ChiHjej9B8-13557</strain>
    </source>
</reference>
<keyword evidence="1" id="KW-1133">Transmembrane helix</keyword>
<dbReference type="EMBL" id="DWXX01000104">
    <property type="protein sequence ID" value="HJB59200.1"/>
    <property type="molecule type" value="Genomic_DNA"/>
</dbReference>
<feature type="transmembrane region" description="Helical" evidence="1">
    <location>
        <begin position="98"/>
        <end position="116"/>
    </location>
</feature>
<feature type="transmembrane region" description="Helical" evidence="1">
    <location>
        <begin position="33"/>
        <end position="54"/>
    </location>
</feature>
<dbReference type="Pfam" id="PF07155">
    <property type="entry name" value="ECF-ribofla_trS"/>
    <property type="match status" value="1"/>
</dbReference>
<feature type="transmembrane region" description="Helical" evidence="1">
    <location>
        <begin position="175"/>
        <end position="204"/>
    </location>
</feature>
<dbReference type="Proteomes" id="UP000824211">
    <property type="component" value="Unassembled WGS sequence"/>
</dbReference>
<sequence>MSTTALWLLLAAVVVVILFVSVLYKRAFTPHELALTGVMAALSFVAYLFFRVPFYGGSSFHLGNTFTALAALLMDGVSGGLAGAIGLALADILAGDPGYAVTTFVLKFIIGVVCGATAHKLCKLDGAGPAQGRRLPYIARVAVSAGSGLLVNVFTDPLLGYFRNVYLFGQPYTAAQALAAVAGGVTLVNSLVSTVCAVLLYLAVRPALDRAGLLPRRGGKPGLHQAKRA</sequence>
<reference evidence="2" key="2">
    <citation type="submission" date="2021-04" db="EMBL/GenBank/DDBJ databases">
        <authorList>
            <person name="Gilroy R."/>
        </authorList>
    </citation>
    <scope>NUCLEOTIDE SEQUENCE</scope>
    <source>
        <strain evidence="2">ChiHjej9B8-13557</strain>
    </source>
</reference>
<accession>A0A9D2ME87</accession>
<evidence type="ECO:0000313" key="2">
    <source>
        <dbReference type="EMBL" id="HJB59200.1"/>
    </source>
</evidence>
<keyword evidence="1" id="KW-0472">Membrane</keyword>
<keyword evidence="1" id="KW-0812">Transmembrane</keyword>
<comment type="caution">
    <text evidence="2">The sequence shown here is derived from an EMBL/GenBank/DDBJ whole genome shotgun (WGS) entry which is preliminary data.</text>
</comment>
<dbReference type="AlphaFoldDB" id="A0A9D2ME87"/>
<organism evidence="2 3">
    <name type="scientific">Candidatus Faecalibacterium faecipullorum</name>
    <dbReference type="NCBI Taxonomy" id="2838578"/>
    <lineage>
        <taxon>Bacteria</taxon>
        <taxon>Bacillati</taxon>
        <taxon>Bacillota</taxon>
        <taxon>Clostridia</taxon>
        <taxon>Eubacteriales</taxon>
        <taxon>Oscillospiraceae</taxon>
        <taxon>Faecalibacterium</taxon>
    </lineage>
</organism>
<name>A0A9D2ME87_9FIRM</name>
<feature type="transmembrane region" description="Helical" evidence="1">
    <location>
        <begin position="137"/>
        <end position="155"/>
    </location>
</feature>
<dbReference type="InterPro" id="IPR009825">
    <property type="entry name" value="ECF_substrate-spec-like"/>
</dbReference>
<dbReference type="Gene3D" id="1.10.1760.20">
    <property type="match status" value="1"/>
</dbReference>
<evidence type="ECO:0000256" key="1">
    <source>
        <dbReference type="SAM" id="Phobius"/>
    </source>
</evidence>
<evidence type="ECO:0000313" key="3">
    <source>
        <dbReference type="Proteomes" id="UP000824211"/>
    </source>
</evidence>
<dbReference type="GO" id="GO:0016020">
    <property type="term" value="C:membrane"/>
    <property type="evidence" value="ECO:0007669"/>
    <property type="project" value="InterPro"/>
</dbReference>
<feature type="transmembrane region" description="Helical" evidence="1">
    <location>
        <begin position="7"/>
        <end position="27"/>
    </location>
</feature>